<proteinExistence type="predicted"/>
<dbReference type="AlphaFoldDB" id="A0A167MZA0"/>
<organism evidence="2 3">
    <name type="scientific">Calocera viscosa (strain TUFC12733)</name>
    <dbReference type="NCBI Taxonomy" id="1330018"/>
    <lineage>
        <taxon>Eukaryota</taxon>
        <taxon>Fungi</taxon>
        <taxon>Dikarya</taxon>
        <taxon>Basidiomycota</taxon>
        <taxon>Agaricomycotina</taxon>
        <taxon>Dacrymycetes</taxon>
        <taxon>Dacrymycetales</taxon>
        <taxon>Dacrymycetaceae</taxon>
        <taxon>Calocera</taxon>
    </lineage>
</organism>
<evidence type="ECO:0000313" key="3">
    <source>
        <dbReference type="Proteomes" id="UP000076738"/>
    </source>
</evidence>
<dbReference type="STRING" id="1330018.A0A167MZA0"/>
<gene>
    <name evidence="2" type="ORF">CALVIDRAFT_527080</name>
</gene>
<reference evidence="2 3" key="1">
    <citation type="journal article" date="2016" name="Mol. Biol. Evol.">
        <title>Comparative Genomics of Early-Diverging Mushroom-Forming Fungi Provides Insights into the Origins of Lignocellulose Decay Capabilities.</title>
        <authorList>
            <person name="Nagy L.G."/>
            <person name="Riley R."/>
            <person name="Tritt A."/>
            <person name="Adam C."/>
            <person name="Daum C."/>
            <person name="Floudas D."/>
            <person name="Sun H."/>
            <person name="Yadav J.S."/>
            <person name="Pangilinan J."/>
            <person name="Larsson K.H."/>
            <person name="Matsuura K."/>
            <person name="Barry K."/>
            <person name="Labutti K."/>
            <person name="Kuo R."/>
            <person name="Ohm R.A."/>
            <person name="Bhattacharya S.S."/>
            <person name="Shirouzu T."/>
            <person name="Yoshinaga Y."/>
            <person name="Martin F.M."/>
            <person name="Grigoriev I.V."/>
            <person name="Hibbett D.S."/>
        </authorList>
    </citation>
    <scope>NUCLEOTIDE SEQUENCE [LARGE SCALE GENOMIC DNA]</scope>
    <source>
        <strain evidence="2 3">TUFC12733</strain>
    </source>
</reference>
<feature type="region of interest" description="Disordered" evidence="1">
    <location>
        <begin position="246"/>
        <end position="302"/>
    </location>
</feature>
<dbReference type="Proteomes" id="UP000076738">
    <property type="component" value="Unassembled WGS sequence"/>
</dbReference>
<protein>
    <submittedName>
        <fullName evidence="2">Uncharacterized protein</fullName>
    </submittedName>
</protein>
<accession>A0A167MZA0</accession>
<keyword evidence="3" id="KW-1185">Reference proteome</keyword>
<evidence type="ECO:0000256" key="1">
    <source>
        <dbReference type="SAM" id="MobiDB-lite"/>
    </source>
</evidence>
<sequence length="302" mass="34878">MPLVTQSDLGSENFGVAKAQTALRHYHDPQLEDTIQHRWMRSKKNVKPEIAWSQLRRRFTPGYEDQLEEGVTMGWYNRDDPIHRYVFWWIFVLYLQTQLDDWKKRKDKNKILPNGPPNLIFQYPDEFNAKQFHASTRVAVRPEGLQAVRAIYAPSSHDIFHLVPPDFDRVMQQLYTNIGKPAVEFTTAWHALPVPIDMMLNGIWSLIHAPPAWDARWDAEPDGSELREGFLLDDDEPEGLRYMGGLSRGAGLPEMYEDDTDKSSSASEEPQNWVDDVGNRIPKKDLPQRLAEMMGGGRGHMH</sequence>
<dbReference type="EMBL" id="KV417281">
    <property type="protein sequence ID" value="KZO97194.1"/>
    <property type="molecule type" value="Genomic_DNA"/>
</dbReference>
<dbReference type="OrthoDB" id="5946233at2759"/>
<name>A0A167MZA0_CALVF</name>
<evidence type="ECO:0000313" key="2">
    <source>
        <dbReference type="EMBL" id="KZO97194.1"/>
    </source>
</evidence>